<dbReference type="Pfam" id="PF01874">
    <property type="entry name" value="CitG"/>
    <property type="match status" value="1"/>
</dbReference>
<name>A0A231WUK8_KLEPN</name>
<keyword evidence="4 6" id="KW-0547">Nucleotide-binding</keyword>
<keyword evidence="5 6" id="KW-0067">ATP-binding</keyword>
<dbReference type="EMBL" id="CAAGWG010000005">
    <property type="protein sequence ID" value="VGC97260.1"/>
    <property type="molecule type" value="Genomic_DNA"/>
</dbReference>
<organism evidence="8 11">
    <name type="scientific">Klebsiella pneumoniae</name>
    <dbReference type="NCBI Taxonomy" id="573"/>
    <lineage>
        <taxon>Bacteria</taxon>
        <taxon>Pseudomonadati</taxon>
        <taxon>Pseudomonadota</taxon>
        <taxon>Gammaproteobacteria</taxon>
        <taxon>Enterobacterales</taxon>
        <taxon>Enterobacteriaceae</taxon>
        <taxon>Klebsiella/Raoultella group</taxon>
        <taxon>Klebsiella</taxon>
        <taxon>Klebsiella pneumoniae complex</taxon>
    </lineage>
</organism>
<protein>
    <recommendedName>
        <fullName evidence="6">Probable 2-(5''-triphosphoribosyl)-3'-dephosphocoenzyme-A synthase</fullName>
        <shortName evidence="6">2-(5''-triphosphoribosyl)-3'-dephospho-CoA synthase</shortName>
        <ecNumber evidence="6">2.4.2.52</ecNumber>
    </recommendedName>
</protein>
<dbReference type="InterPro" id="IPR017551">
    <property type="entry name" value="TriPribosyl-deP-CoA_syn_CitG"/>
</dbReference>
<reference evidence="8 11" key="2">
    <citation type="submission" date="2018-10" db="EMBL/GenBank/DDBJ databases">
        <authorList>
            <person name="Vanduin D."/>
            <person name="Fouts D."/>
            <person name="Wright M."/>
            <person name="Sutton G."/>
            <person name="Nguyen K."/>
            <person name="Kreiswirth B."/>
            <person name="Chen L."/>
            <person name="Rojas L."/>
            <person name="Hujer A."/>
            <person name="Hujer K."/>
            <person name="Bonomo R."/>
            <person name="Adams M."/>
        </authorList>
    </citation>
    <scope>NUCLEOTIDE SEQUENCE [LARGE SCALE GENOMIC DNA]</scope>
    <source>
        <strain evidence="8 11">CRK0165</strain>
    </source>
</reference>
<dbReference type="InterPro" id="IPR002736">
    <property type="entry name" value="CitG"/>
</dbReference>
<dbReference type="Proteomes" id="UP000283322">
    <property type="component" value="Unassembled WGS sequence"/>
</dbReference>
<proteinExistence type="inferred from homology"/>
<evidence type="ECO:0000313" key="11">
    <source>
        <dbReference type="Proteomes" id="UP000283322"/>
    </source>
</evidence>
<evidence type="ECO:0000313" key="9">
    <source>
        <dbReference type="EMBL" id="VGC97260.1"/>
    </source>
</evidence>
<sequence>MSQPTARAMWIGECLLKALLMEVSAWPKPGLVTPHSQGAHKDMDIWLFITSSSAIAPCFSACAHAGENHQGSPWELFTKIRAIGIHYENTLLRATQQVNTQRGILFSGTVLATAAGWLSGRGETLSYNALSQCVAELCRDLCRRDFAALAERPAQTHGEKLYVGFGITGVRGEAEQGFPLVCQIGLPALHQALDNGLAWREALIHTLLTLMAHCDDTTVLFRGGQQALAEMKQYARRLVTQGGMFNPAIEQQLADFNSWCMDKWVSPGGSADLLALCLAMYFLCRQPQGDMT</sequence>
<evidence type="ECO:0000313" key="8">
    <source>
        <dbReference type="EMBL" id="ROH03380.1"/>
    </source>
</evidence>
<dbReference type="GO" id="GO:0046917">
    <property type="term" value="F:triphosphoribosyl-dephospho-CoA synthase activity"/>
    <property type="evidence" value="ECO:0007669"/>
    <property type="project" value="UniProtKB-UniRule"/>
</dbReference>
<dbReference type="Proteomes" id="UP000245817">
    <property type="component" value="Unassembled WGS sequence"/>
</dbReference>
<keyword evidence="3 6" id="KW-0808">Transferase</keyword>
<comment type="caution">
    <text evidence="8">The sequence shown here is derived from an EMBL/GenBank/DDBJ whole genome shotgun (WGS) entry which is preliminary data.</text>
</comment>
<dbReference type="EMBL" id="MPYG04000029">
    <property type="protein sequence ID" value="ROH03380.1"/>
    <property type="molecule type" value="Genomic_DNA"/>
</dbReference>
<comment type="similarity">
    <text evidence="2 6">Belongs to the CitG/MdcB family.</text>
</comment>
<dbReference type="RefSeq" id="WP_004174187.1">
    <property type="nucleotide sequence ID" value="NZ_AP019665.1"/>
</dbReference>
<dbReference type="Gene3D" id="1.10.4200.10">
    <property type="entry name" value="Triphosphoribosyl-dephospho-CoA protein"/>
    <property type="match status" value="1"/>
</dbReference>
<dbReference type="GO" id="GO:0016757">
    <property type="term" value="F:glycosyltransferase activity"/>
    <property type="evidence" value="ECO:0007669"/>
    <property type="project" value="UniProtKB-KW"/>
</dbReference>
<comment type="catalytic activity">
    <reaction evidence="1 6">
        <text>3'-dephospho-CoA + ATP = 2'-(5''-triphospho-alpha-D-ribosyl)-3'-dephospho-CoA + adenine</text>
        <dbReference type="Rhea" id="RHEA:15117"/>
        <dbReference type="ChEBI" id="CHEBI:16708"/>
        <dbReference type="ChEBI" id="CHEBI:30616"/>
        <dbReference type="ChEBI" id="CHEBI:57328"/>
        <dbReference type="ChEBI" id="CHEBI:61378"/>
        <dbReference type="EC" id="2.4.2.52"/>
    </reaction>
</comment>
<dbReference type="AlphaFoldDB" id="A0A231WUK8"/>
<dbReference type="PANTHER" id="PTHR30201:SF2">
    <property type="entry name" value="2-(5''-TRIPHOSPHORIBOSYL)-3'-DEPHOSPHOCOENZYME-A SYNTHASE"/>
    <property type="match status" value="1"/>
</dbReference>
<reference evidence="9 12" key="3">
    <citation type="submission" date="2019-03" db="EMBL/GenBank/DDBJ databases">
        <authorList>
            <consortium name="Pathogen Informatics"/>
        </authorList>
    </citation>
    <scope>NUCLEOTIDE SEQUENCE [LARGE SCALE GENOMIC DNA]</scope>
    <source>
        <strain evidence="9 12">5012STDY7312589</strain>
    </source>
</reference>
<dbReference type="KEGG" id="kpb:FH42_14145"/>
<evidence type="ECO:0000313" key="12">
    <source>
        <dbReference type="Proteomes" id="UP000294876"/>
    </source>
</evidence>
<dbReference type="Proteomes" id="UP000294876">
    <property type="component" value="Unassembled WGS sequence"/>
</dbReference>
<evidence type="ECO:0000256" key="1">
    <source>
        <dbReference type="ARBA" id="ARBA00001210"/>
    </source>
</evidence>
<dbReference type="GO" id="GO:0005524">
    <property type="term" value="F:ATP binding"/>
    <property type="evidence" value="ECO:0007669"/>
    <property type="project" value="UniProtKB-KW"/>
</dbReference>
<dbReference type="NCBIfam" id="TIGR03125">
    <property type="entry name" value="citrate_citG"/>
    <property type="match status" value="1"/>
</dbReference>
<keyword evidence="8" id="KW-0328">Glycosyltransferase</keyword>
<dbReference type="PANTHER" id="PTHR30201">
    <property type="entry name" value="TRIPHOSPHORIBOSYL-DEPHOSPHO-COA SYNTHASE"/>
    <property type="match status" value="1"/>
</dbReference>
<dbReference type="HAMAP" id="MF_00397">
    <property type="entry name" value="CitG"/>
    <property type="match status" value="1"/>
</dbReference>
<evidence type="ECO:0000256" key="5">
    <source>
        <dbReference type="ARBA" id="ARBA00022840"/>
    </source>
</evidence>
<dbReference type="GO" id="GO:0051191">
    <property type="term" value="P:prosthetic group biosynthetic process"/>
    <property type="evidence" value="ECO:0007669"/>
    <property type="project" value="TreeGrafter"/>
</dbReference>
<dbReference type="EMBL" id="PCFF01000003">
    <property type="protein sequence ID" value="PVU63877.1"/>
    <property type="molecule type" value="Genomic_DNA"/>
</dbReference>
<evidence type="ECO:0000256" key="6">
    <source>
        <dbReference type="HAMAP-Rule" id="MF_00397"/>
    </source>
</evidence>
<dbReference type="EC" id="2.4.2.52" evidence="6"/>
<accession>A0A231WUK8</accession>
<evidence type="ECO:0000313" key="7">
    <source>
        <dbReference type="EMBL" id="PVU63877.1"/>
    </source>
</evidence>
<evidence type="ECO:0000313" key="10">
    <source>
        <dbReference type="Proteomes" id="UP000245817"/>
    </source>
</evidence>
<reference evidence="7 10" key="1">
    <citation type="submission" date="2017-09" db="EMBL/GenBank/DDBJ databases">
        <title>Molecular Epidemiology of Livestock-Associated Methicillin Resistant Staphylococcus aureus (LA-MRSA) and Extended-Spectrum Beta-Lactamase (ESBL)-Producing Enterobacteriaceae in Pigs and Exposed Workers in Cameroon and South Africa.</title>
        <authorList>
            <person name="Founou L."/>
            <person name="Founou R.C."/>
            <person name="Allam M."/>
            <person name="Ismail A."/>
            <person name="Essack S.Y."/>
        </authorList>
    </citation>
    <scope>NUCLEOTIDE SEQUENCE [LARGE SCALE GENOMIC DNA]</scope>
    <source>
        <strain evidence="7 10">HH516E4IA</strain>
    </source>
</reference>
<evidence type="ECO:0000256" key="4">
    <source>
        <dbReference type="ARBA" id="ARBA00022741"/>
    </source>
</evidence>
<evidence type="ECO:0000256" key="3">
    <source>
        <dbReference type="ARBA" id="ARBA00022679"/>
    </source>
</evidence>
<gene>
    <name evidence="6 8" type="primary">citG</name>
    <name evidence="8" type="ORF">BL124_00003340</name>
    <name evidence="7" type="ORF">CP554_04995</name>
    <name evidence="9" type="ORF">SAMEA104567804_01974</name>
</gene>
<evidence type="ECO:0000256" key="2">
    <source>
        <dbReference type="ARBA" id="ARBA00006812"/>
    </source>
</evidence>